<keyword evidence="1" id="KW-0472">Membrane</keyword>
<dbReference type="RefSeq" id="WP_178367309.1">
    <property type="nucleotide sequence ID" value="NZ_JACADJ010000048.1"/>
</dbReference>
<evidence type="ECO:0000256" key="1">
    <source>
        <dbReference type="SAM" id="Phobius"/>
    </source>
</evidence>
<dbReference type="EMBL" id="JACADJ010000048">
    <property type="protein sequence ID" value="NWH05858.1"/>
    <property type="molecule type" value="Genomic_DNA"/>
</dbReference>
<evidence type="ECO:0000313" key="4">
    <source>
        <dbReference type="Proteomes" id="UP000553343"/>
    </source>
</evidence>
<dbReference type="InterPro" id="IPR013424">
    <property type="entry name" value="Ice-binding_C"/>
</dbReference>
<gene>
    <name evidence="3" type="ORF">HXW94_12820</name>
</gene>
<dbReference type="Proteomes" id="UP000553343">
    <property type="component" value="Unassembled WGS sequence"/>
</dbReference>
<sequence>MVKKRLLLLSVTLLLFFAGNGWCYIVMDNNAGLLNGSDVGNLDTFIAVEKKAGKPEAEEAWVQTIFDSQEWFVKDKDVKYYRTSKDGKNVDPDTFAFQSDDSSVTEYYLIKNSKYMALFQNLEKFDWGVFNVTSIKNENGIVDMNLGTDSFVISHVTKFNDPNSPPTGPGPDPIPEPGTMLLFGFGLIGVAGISRRKFQK</sequence>
<keyword evidence="1" id="KW-1133">Transmembrane helix</keyword>
<reference evidence="3 4" key="1">
    <citation type="submission" date="2020-06" db="EMBL/GenBank/DDBJ databases">
        <title>High-quality draft genome of sulfate reducer Desulfobacter latus type strain AcrS2 isolated from marine sediment.</title>
        <authorList>
            <person name="Hoppe M."/>
            <person name="Larsen C.K."/>
            <person name="Marshall I.P.G."/>
            <person name="Schramm A."/>
            <person name="Marietou A.G."/>
        </authorList>
    </citation>
    <scope>NUCLEOTIDE SEQUENCE [LARGE SCALE GENOMIC DNA]</scope>
    <source>
        <strain evidence="3 4">AcRS2</strain>
    </source>
</reference>
<organism evidence="3 4">
    <name type="scientific">Desulfobacter latus</name>
    <dbReference type="NCBI Taxonomy" id="2292"/>
    <lineage>
        <taxon>Bacteria</taxon>
        <taxon>Pseudomonadati</taxon>
        <taxon>Thermodesulfobacteriota</taxon>
        <taxon>Desulfobacteria</taxon>
        <taxon>Desulfobacterales</taxon>
        <taxon>Desulfobacteraceae</taxon>
        <taxon>Desulfobacter</taxon>
    </lineage>
</organism>
<protein>
    <submittedName>
        <fullName evidence="3">PEP-CTERM sorting domain-containing protein</fullName>
    </submittedName>
</protein>
<evidence type="ECO:0000313" key="3">
    <source>
        <dbReference type="EMBL" id="NWH05858.1"/>
    </source>
</evidence>
<feature type="transmembrane region" description="Helical" evidence="1">
    <location>
        <begin position="177"/>
        <end position="194"/>
    </location>
</feature>
<feature type="domain" description="Ice-binding protein C-terminal" evidence="2">
    <location>
        <begin position="173"/>
        <end position="196"/>
    </location>
</feature>
<keyword evidence="4" id="KW-1185">Reference proteome</keyword>
<comment type="caution">
    <text evidence="3">The sequence shown here is derived from an EMBL/GenBank/DDBJ whole genome shotgun (WGS) entry which is preliminary data.</text>
</comment>
<keyword evidence="1" id="KW-0812">Transmembrane</keyword>
<dbReference type="NCBIfam" id="TIGR02595">
    <property type="entry name" value="PEP_CTERM"/>
    <property type="match status" value="1"/>
</dbReference>
<name>A0A850TB63_9BACT</name>
<evidence type="ECO:0000259" key="2">
    <source>
        <dbReference type="Pfam" id="PF07589"/>
    </source>
</evidence>
<dbReference type="Pfam" id="PF07589">
    <property type="entry name" value="PEP-CTERM"/>
    <property type="match status" value="1"/>
</dbReference>
<accession>A0A850TB63</accession>
<proteinExistence type="predicted"/>
<dbReference type="AlphaFoldDB" id="A0A850TB63"/>